<keyword evidence="3" id="KW-1185">Reference proteome</keyword>
<accession>A0A501WGZ9</accession>
<dbReference type="PANTHER" id="PTHR33336">
    <property type="entry name" value="QUINOL MONOOXYGENASE YGIN-RELATED"/>
    <property type="match status" value="1"/>
</dbReference>
<evidence type="ECO:0000313" key="2">
    <source>
        <dbReference type="EMBL" id="TPE48859.1"/>
    </source>
</evidence>
<name>A0A501WGZ9_9RHOB</name>
<evidence type="ECO:0000313" key="3">
    <source>
        <dbReference type="Proteomes" id="UP000319255"/>
    </source>
</evidence>
<keyword evidence="2" id="KW-0503">Monooxygenase</keyword>
<dbReference type="PANTHER" id="PTHR33336:SF15">
    <property type="entry name" value="ABM DOMAIN-CONTAINING PROTEIN"/>
    <property type="match status" value="1"/>
</dbReference>
<comment type="caution">
    <text evidence="2">The sequence shown here is derived from an EMBL/GenBank/DDBJ whole genome shotgun (WGS) entry which is preliminary data.</text>
</comment>
<dbReference type="GO" id="GO:0004497">
    <property type="term" value="F:monooxygenase activity"/>
    <property type="evidence" value="ECO:0007669"/>
    <property type="project" value="UniProtKB-KW"/>
</dbReference>
<keyword evidence="2" id="KW-0560">Oxidoreductase</keyword>
<dbReference type="Proteomes" id="UP000319255">
    <property type="component" value="Unassembled WGS sequence"/>
</dbReference>
<dbReference type="InterPro" id="IPR050744">
    <property type="entry name" value="AI-2_Isomerase_LsrG"/>
</dbReference>
<dbReference type="OrthoDB" id="287932at2"/>
<proteinExistence type="predicted"/>
<dbReference type="InterPro" id="IPR011008">
    <property type="entry name" value="Dimeric_a/b-barrel"/>
</dbReference>
<dbReference type="PROSITE" id="PS51725">
    <property type="entry name" value="ABM"/>
    <property type="match status" value="1"/>
</dbReference>
<dbReference type="InterPro" id="IPR007138">
    <property type="entry name" value="ABM_dom"/>
</dbReference>
<dbReference type="Gene3D" id="3.30.70.100">
    <property type="match status" value="1"/>
</dbReference>
<dbReference type="Pfam" id="PF03992">
    <property type="entry name" value="ABM"/>
    <property type="match status" value="1"/>
</dbReference>
<reference evidence="2 3" key="1">
    <citation type="submission" date="2019-06" db="EMBL/GenBank/DDBJ databases">
        <title>A novel bacterium of genus Amaricoccus, isolated from marine sediment.</title>
        <authorList>
            <person name="Huang H."/>
            <person name="Mo K."/>
            <person name="Hu Y."/>
        </authorList>
    </citation>
    <scope>NUCLEOTIDE SEQUENCE [LARGE SCALE GENOMIC DNA]</scope>
    <source>
        <strain evidence="2 3">HB172011</strain>
    </source>
</reference>
<organism evidence="2 3">
    <name type="scientific">Amaricoccus solimangrovi</name>
    <dbReference type="NCBI Taxonomy" id="2589815"/>
    <lineage>
        <taxon>Bacteria</taxon>
        <taxon>Pseudomonadati</taxon>
        <taxon>Pseudomonadota</taxon>
        <taxon>Alphaproteobacteria</taxon>
        <taxon>Rhodobacterales</taxon>
        <taxon>Paracoccaceae</taxon>
        <taxon>Amaricoccus</taxon>
    </lineage>
</organism>
<dbReference type="EMBL" id="VFRP01000019">
    <property type="protein sequence ID" value="TPE48859.1"/>
    <property type="molecule type" value="Genomic_DNA"/>
</dbReference>
<protein>
    <submittedName>
        <fullName evidence="2">Antibiotic biosynthesis monooxygenase</fullName>
    </submittedName>
</protein>
<feature type="domain" description="ABM" evidence="1">
    <location>
        <begin position="2"/>
        <end position="93"/>
    </location>
</feature>
<dbReference type="AlphaFoldDB" id="A0A501WGZ9"/>
<dbReference type="SUPFAM" id="SSF54909">
    <property type="entry name" value="Dimeric alpha+beta barrel"/>
    <property type="match status" value="1"/>
</dbReference>
<sequence>MILIEGTIRVAAGRLAEARPAMARIVEASRAEPGCVAYSFAEDILEPGLIRIFEVWRDEAALELHRAAEHFRLWRGSWAELGIGGRDLRRAEIETLEPC</sequence>
<dbReference type="RefSeq" id="WP_140455289.1">
    <property type="nucleotide sequence ID" value="NZ_VFRP01000019.1"/>
</dbReference>
<evidence type="ECO:0000259" key="1">
    <source>
        <dbReference type="PROSITE" id="PS51725"/>
    </source>
</evidence>
<gene>
    <name evidence="2" type="ORF">FJM51_16780</name>
</gene>